<proteinExistence type="inferred from homology"/>
<evidence type="ECO:0000313" key="5">
    <source>
        <dbReference type="Proteomes" id="UP000321304"/>
    </source>
</evidence>
<comment type="pathway">
    <text evidence="1">Bacterial outer membrane biogenesis; LPS O-antigen biosynthesis.</text>
</comment>
<evidence type="ECO:0000313" key="4">
    <source>
        <dbReference type="EMBL" id="TWB87306.1"/>
    </source>
</evidence>
<gene>
    <name evidence="4" type="ORF">FBZ93_12287</name>
</gene>
<dbReference type="Pfam" id="PF01370">
    <property type="entry name" value="Epimerase"/>
    <property type="match status" value="1"/>
</dbReference>
<dbReference type="InterPro" id="IPR036291">
    <property type="entry name" value="NAD(P)-bd_dom_sf"/>
</dbReference>
<keyword evidence="5" id="KW-1185">Reference proteome</keyword>
<comment type="caution">
    <text evidence="4">The sequence shown here is derived from an EMBL/GenBank/DDBJ whole genome shotgun (WGS) entry which is preliminary data.</text>
</comment>
<accession>A0A560KVM3</accession>
<sequence length="313" mass="34091">MEKVLVTGARGFIGSQLCKRLAGSSVELHAVSRQPPLDVPAWWQSIDGDVSHTGRATAIRWWNVNLIDLQATRELIRTVRPDTIYHLAGLVTGSRSFEMVLPILQNNFLTAFNLLLVTAESGAGRTVIAGSVEEPDNPDPIPGSPYAAAKGATSGYARMFEALYRTEVVIAKIAMVYGPAQADLTKLVPYVITTFLRGERAKLGSGIRPVDWIYVDDVVDGLMACAHASGAQGRVIDLGWGEVCTIREVVQQLRELIPGAPEPLFGAVPDRPLERVLIADVGATRELIGWNPSTRLQAGLRRTVEWYQSRPVA</sequence>
<feature type="domain" description="NAD-dependent epimerase/dehydratase" evidence="3">
    <location>
        <begin position="4"/>
        <end position="239"/>
    </location>
</feature>
<dbReference type="AlphaFoldDB" id="A0A560KVM3"/>
<evidence type="ECO:0000256" key="1">
    <source>
        <dbReference type="ARBA" id="ARBA00005125"/>
    </source>
</evidence>
<organism evidence="4 5">
    <name type="scientific">Bradyrhizobium macuxiense</name>
    <dbReference type="NCBI Taxonomy" id="1755647"/>
    <lineage>
        <taxon>Bacteria</taxon>
        <taxon>Pseudomonadati</taxon>
        <taxon>Pseudomonadota</taxon>
        <taxon>Alphaproteobacteria</taxon>
        <taxon>Hyphomicrobiales</taxon>
        <taxon>Nitrobacteraceae</taxon>
        <taxon>Bradyrhizobium</taxon>
    </lineage>
</organism>
<dbReference type="Gene3D" id="3.40.50.720">
    <property type="entry name" value="NAD(P)-binding Rossmann-like Domain"/>
    <property type="match status" value="1"/>
</dbReference>
<dbReference type="Proteomes" id="UP000321304">
    <property type="component" value="Unassembled WGS sequence"/>
</dbReference>
<evidence type="ECO:0000256" key="2">
    <source>
        <dbReference type="ARBA" id="ARBA00007637"/>
    </source>
</evidence>
<evidence type="ECO:0000259" key="3">
    <source>
        <dbReference type="Pfam" id="PF01370"/>
    </source>
</evidence>
<dbReference type="PANTHER" id="PTHR43000">
    <property type="entry name" value="DTDP-D-GLUCOSE 4,6-DEHYDRATASE-RELATED"/>
    <property type="match status" value="1"/>
</dbReference>
<comment type="similarity">
    <text evidence="2">Belongs to the NAD(P)-dependent epimerase/dehydratase family.</text>
</comment>
<protein>
    <submittedName>
        <fullName evidence="4">Nucleoside-diphosphate-sugar epimerase</fullName>
    </submittedName>
</protein>
<dbReference type="RefSeq" id="WP_146992774.1">
    <property type="nucleotide sequence ID" value="NZ_VITY01000022.1"/>
</dbReference>
<dbReference type="InterPro" id="IPR001509">
    <property type="entry name" value="Epimerase_deHydtase"/>
</dbReference>
<dbReference type="OrthoDB" id="7305551at2"/>
<dbReference type="SUPFAM" id="SSF51735">
    <property type="entry name" value="NAD(P)-binding Rossmann-fold domains"/>
    <property type="match status" value="1"/>
</dbReference>
<reference evidence="4 5" key="1">
    <citation type="submission" date="2019-06" db="EMBL/GenBank/DDBJ databases">
        <title>Genomic Encyclopedia of Type Strains, Phase IV (KMG-V): Genome sequencing to study the core and pangenomes of soil and plant-associated prokaryotes.</title>
        <authorList>
            <person name="Whitman W."/>
        </authorList>
    </citation>
    <scope>NUCLEOTIDE SEQUENCE [LARGE SCALE GENOMIC DNA]</scope>
    <source>
        <strain evidence="4 5">BR 10355</strain>
    </source>
</reference>
<dbReference type="EMBL" id="VITY01000022">
    <property type="protein sequence ID" value="TWB87306.1"/>
    <property type="molecule type" value="Genomic_DNA"/>
</dbReference>
<name>A0A560KVM3_9BRAD</name>